<name>A0A6L2MKV3_TANCI</name>
<dbReference type="PANTHER" id="PTHR43748:SF3">
    <property type="entry name" value="RIBOSE-5-PHOSPHATE ISOMERASE 3, CHLOROPLASTIC-RELATED"/>
    <property type="match status" value="1"/>
</dbReference>
<dbReference type="EC" id="5.3.1.6" evidence="4"/>
<dbReference type="InterPro" id="IPR004788">
    <property type="entry name" value="Ribose5P_isomerase_type_A"/>
</dbReference>
<dbReference type="UniPathway" id="UPA00115">
    <property type="reaction ID" value="UER00412"/>
</dbReference>
<dbReference type="FunFam" id="3.40.50.1360:FF:000001">
    <property type="entry name" value="Ribose-5-phosphate isomerase A"/>
    <property type="match status" value="1"/>
</dbReference>
<dbReference type="AlphaFoldDB" id="A0A6L2MKV3"/>
<comment type="similarity">
    <text evidence="3">Belongs to the ribose 5-phosphate isomerase family.</text>
</comment>
<accession>A0A6L2MKV3</accession>
<reference evidence="7" key="1">
    <citation type="journal article" date="2019" name="Sci. Rep.">
        <title>Draft genome of Tanacetum cinerariifolium, the natural source of mosquito coil.</title>
        <authorList>
            <person name="Yamashiro T."/>
            <person name="Shiraishi A."/>
            <person name="Satake H."/>
            <person name="Nakayama K."/>
        </authorList>
    </citation>
    <scope>NUCLEOTIDE SEQUENCE</scope>
</reference>
<feature type="domain" description="HAT C-terminal dimerisation" evidence="6">
    <location>
        <begin position="26"/>
        <end position="61"/>
    </location>
</feature>
<comment type="pathway">
    <text evidence="2">Carbohydrate degradation; pentose phosphate pathway; D-ribose 5-phosphate from D-ribulose 5-phosphate (non-oxidative stage): step 1/1.</text>
</comment>
<evidence type="ECO:0000256" key="4">
    <source>
        <dbReference type="ARBA" id="ARBA00011959"/>
    </source>
</evidence>
<comment type="catalytic activity">
    <reaction evidence="1">
        <text>aldehydo-D-ribose 5-phosphate = D-ribulose 5-phosphate</text>
        <dbReference type="Rhea" id="RHEA:14657"/>
        <dbReference type="ChEBI" id="CHEBI:58121"/>
        <dbReference type="ChEBI" id="CHEBI:58273"/>
        <dbReference type="EC" id="5.3.1.6"/>
    </reaction>
</comment>
<dbReference type="SUPFAM" id="SSF100950">
    <property type="entry name" value="NagB/RpiA/CoA transferase-like"/>
    <property type="match status" value="1"/>
</dbReference>
<dbReference type="InterPro" id="IPR008906">
    <property type="entry name" value="HATC_C_dom"/>
</dbReference>
<gene>
    <name evidence="7" type="ORF">Tci_046619</name>
</gene>
<dbReference type="PANTHER" id="PTHR43748">
    <property type="entry name" value="RIBOSE-5-PHOSPHATE ISOMERASE 3, CHLOROPLASTIC-RELATED"/>
    <property type="match status" value="1"/>
</dbReference>
<keyword evidence="5 7" id="KW-0413">Isomerase</keyword>
<evidence type="ECO:0000259" key="6">
    <source>
        <dbReference type="Pfam" id="PF05699"/>
    </source>
</evidence>
<protein>
    <recommendedName>
        <fullName evidence="4">ribose-5-phosphate isomerase</fullName>
        <ecNumber evidence="4">5.3.1.6</ecNumber>
    </recommendedName>
</protein>
<evidence type="ECO:0000256" key="2">
    <source>
        <dbReference type="ARBA" id="ARBA00004988"/>
    </source>
</evidence>
<dbReference type="Gene3D" id="3.40.50.1360">
    <property type="match status" value="1"/>
</dbReference>
<dbReference type="NCBIfam" id="TIGR00021">
    <property type="entry name" value="rpiA"/>
    <property type="match status" value="1"/>
</dbReference>
<dbReference type="GO" id="GO:0004751">
    <property type="term" value="F:ribose-5-phosphate isomerase activity"/>
    <property type="evidence" value="ECO:0007669"/>
    <property type="project" value="UniProtKB-EC"/>
</dbReference>
<dbReference type="InterPro" id="IPR037171">
    <property type="entry name" value="NagB/RpiA_transferase-like"/>
</dbReference>
<organism evidence="7">
    <name type="scientific">Tanacetum cinerariifolium</name>
    <name type="common">Dalmatian daisy</name>
    <name type="synonym">Chrysanthemum cinerariifolium</name>
    <dbReference type="NCBI Taxonomy" id="118510"/>
    <lineage>
        <taxon>Eukaryota</taxon>
        <taxon>Viridiplantae</taxon>
        <taxon>Streptophyta</taxon>
        <taxon>Embryophyta</taxon>
        <taxon>Tracheophyta</taxon>
        <taxon>Spermatophyta</taxon>
        <taxon>Magnoliopsida</taxon>
        <taxon>eudicotyledons</taxon>
        <taxon>Gunneridae</taxon>
        <taxon>Pentapetalae</taxon>
        <taxon>asterids</taxon>
        <taxon>campanulids</taxon>
        <taxon>Asterales</taxon>
        <taxon>Asteraceae</taxon>
        <taxon>Asteroideae</taxon>
        <taxon>Anthemideae</taxon>
        <taxon>Anthemidinae</taxon>
        <taxon>Tanacetum</taxon>
    </lineage>
</organism>
<dbReference type="GO" id="GO:0046983">
    <property type="term" value="F:protein dimerization activity"/>
    <property type="evidence" value="ECO:0007669"/>
    <property type="project" value="InterPro"/>
</dbReference>
<dbReference type="EMBL" id="BKCJ010006923">
    <property type="protein sequence ID" value="GEU74641.1"/>
    <property type="molecule type" value="Genomic_DNA"/>
</dbReference>
<evidence type="ECO:0000313" key="7">
    <source>
        <dbReference type="EMBL" id="GEU74641.1"/>
    </source>
</evidence>
<evidence type="ECO:0000256" key="5">
    <source>
        <dbReference type="ARBA" id="ARBA00023235"/>
    </source>
</evidence>
<dbReference type="InterPro" id="IPR050262">
    <property type="entry name" value="Ribose-5P_isomerase"/>
</dbReference>
<evidence type="ECO:0000256" key="3">
    <source>
        <dbReference type="ARBA" id="ARBA00008088"/>
    </source>
</evidence>
<dbReference type="Pfam" id="PF05699">
    <property type="entry name" value="Dimer_Tnp_hAT"/>
    <property type="match status" value="1"/>
</dbReference>
<sequence length="226" mass="24473">MVLSFGAILDPRYELNIIEFYLSELVAPESTFSKGGRIISKYRSSLCSTSAEALLCTRDWLFGLKDENEIDEQELILDIEKLIQPSSKPLTQDDLKKLATDKAVAYVSSSMVLGLGIGSTSAFVVDKIGQLLASGQLTNIIEVPTSKRTQEQAASLCIPLSILHDHPKLDLAIDGADEVDPDLKLVKGKGGALLREKMMEATSVSLVVVAATAAQVCAAKEMLLYR</sequence>
<evidence type="ECO:0000256" key="1">
    <source>
        <dbReference type="ARBA" id="ARBA00001713"/>
    </source>
</evidence>
<proteinExistence type="inferred from homology"/>
<dbReference type="GO" id="GO:0009052">
    <property type="term" value="P:pentose-phosphate shunt, non-oxidative branch"/>
    <property type="evidence" value="ECO:0007669"/>
    <property type="project" value="InterPro"/>
</dbReference>
<dbReference type="Pfam" id="PF06026">
    <property type="entry name" value="Rib_5-P_isom_A"/>
    <property type="match status" value="1"/>
</dbReference>
<comment type="caution">
    <text evidence="7">The sequence shown here is derived from an EMBL/GenBank/DDBJ whole genome shotgun (WGS) entry which is preliminary data.</text>
</comment>